<keyword evidence="1" id="KW-0503">Monooxygenase</keyword>
<dbReference type="Pfam" id="PF00067">
    <property type="entry name" value="p450"/>
    <property type="match status" value="1"/>
</dbReference>
<proteinExistence type="predicted"/>
<dbReference type="GO" id="GO:0016705">
    <property type="term" value="F:oxidoreductase activity, acting on paired donors, with incorporation or reduction of molecular oxygen"/>
    <property type="evidence" value="ECO:0007669"/>
    <property type="project" value="InterPro"/>
</dbReference>
<comment type="caution">
    <text evidence="1">The sequence shown here is derived from an EMBL/GenBank/DDBJ whole genome shotgun (WGS) entry which is preliminary data.</text>
</comment>
<keyword evidence="1" id="KW-0560">Oxidoreductase</keyword>
<dbReference type="GO" id="GO:0005506">
    <property type="term" value="F:iron ion binding"/>
    <property type="evidence" value="ECO:0007669"/>
    <property type="project" value="InterPro"/>
</dbReference>
<dbReference type="EMBL" id="BKCJ010005991">
    <property type="protein sequence ID" value="GEU69746.1"/>
    <property type="molecule type" value="Genomic_DNA"/>
</dbReference>
<sequence length="120" mass="13723">MNSSKSTGSKLWQQLPPGPKPLPFIGCLMIPMLRKNPTFRWIHRLMDEINTKIIHIRLGNAHVIVVSDPKIAREFIKDKDEIFSSRPDCMSGYLASGGYLTTVVVPMSDRWKKMRKIRGT</sequence>
<dbReference type="InterPro" id="IPR001128">
    <property type="entry name" value="Cyt_P450"/>
</dbReference>
<reference evidence="1" key="1">
    <citation type="journal article" date="2019" name="Sci. Rep.">
        <title>Draft genome of Tanacetum cinerariifolium, the natural source of mosquito coil.</title>
        <authorList>
            <person name="Yamashiro T."/>
            <person name="Shiraishi A."/>
            <person name="Satake H."/>
            <person name="Nakayama K."/>
        </authorList>
    </citation>
    <scope>NUCLEOTIDE SEQUENCE</scope>
</reference>
<protein>
    <submittedName>
        <fullName evidence="1">Valine N-monooxygenase 1-like</fullName>
    </submittedName>
</protein>
<dbReference type="GO" id="GO:0020037">
    <property type="term" value="F:heme binding"/>
    <property type="evidence" value="ECO:0007669"/>
    <property type="project" value="InterPro"/>
</dbReference>
<dbReference type="InterPro" id="IPR036396">
    <property type="entry name" value="Cyt_P450_sf"/>
</dbReference>
<dbReference type="AlphaFoldDB" id="A0A6L2M6U3"/>
<dbReference type="PANTHER" id="PTHR24299">
    <property type="entry name" value="CYTOCHROME P450 FAMILY 1"/>
    <property type="match status" value="1"/>
</dbReference>
<accession>A0A6L2M6U3</accession>
<dbReference type="PANTHER" id="PTHR24299:SF52">
    <property type="entry name" value="CYTOCHROME P450"/>
    <property type="match status" value="1"/>
</dbReference>
<dbReference type="Gene3D" id="1.10.630.10">
    <property type="entry name" value="Cytochrome P450"/>
    <property type="match status" value="1"/>
</dbReference>
<dbReference type="GO" id="GO:0004497">
    <property type="term" value="F:monooxygenase activity"/>
    <property type="evidence" value="ECO:0007669"/>
    <property type="project" value="UniProtKB-KW"/>
</dbReference>
<evidence type="ECO:0000313" key="1">
    <source>
        <dbReference type="EMBL" id="GEU69746.1"/>
    </source>
</evidence>
<gene>
    <name evidence="1" type="ORF">Tci_041724</name>
</gene>
<organism evidence="1">
    <name type="scientific">Tanacetum cinerariifolium</name>
    <name type="common">Dalmatian daisy</name>
    <name type="synonym">Chrysanthemum cinerariifolium</name>
    <dbReference type="NCBI Taxonomy" id="118510"/>
    <lineage>
        <taxon>Eukaryota</taxon>
        <taxon>Viridiplantae</taxon>
        <taxon>Streptophyta</taxon>
        <taxon>Embryophyta</taxon>
        <taxon>Tracheophyta</taxon>
        <taxon>Spermatophyta</taxon>
        <taxon>Magnoliopsida</taxon>
        <taxon>eudicotyledons</taxon>
        <taxon>Gunneridae</taxon>
        <taxon>Pentapetalae</taxon>
        <taxon>asterids</taxon>
        <taxon>campanulids</taxon>
        <taxon>Asterales</taxon>
        <taxon>Asteraceae</taxon>
        <taxon>Asteroideae</taxon>
        <taxon>Anthemideae</taxon>
        <taxon>Anthemidinae</taxon>
        <taxon>Tanacetum</taxon>
    </lineage>
</organism>
<name>A0A6L2M6U3_TANCI</name>
<dbReference type="SUPFAM" id="SSF48264">
    <property type="entry name" value="Cytochrome P450"/>
    <property type="match status" value="1"/>
</dbReference>